<proteinExistence type="predicted"/>
<protein>
    <submittedName>
        <fullName evidence="2">Chromosome partition protein Smc</fullName>
    </submittedName>
</protein>
<evidence type="ECO:0000313" key="3">
    <source>
        <dbReference type="Proteomes" id="UP001431209"/>
    </source>
</evidence>
<feature type="region of interest" description="Disordered" evidence="1">
    <location>
        <begin position="301"/>
        <end position="333"/>
    </location>
</feature>
<comment type="caution">
    <text evidence="2">The sequence shown here is derived from an EMBL/GenBank/DDBJ whole genome shotgun (WGS) entry which is preliminary data.</text>
</comment>
<dbReference type="AlphaFoldDB" id="A0AAW2YQP1"/>
<organism evidence="2 3">
    <name type="scientific">Acrasis kona</name>
    <dbReference type="NCBI Taxonomy" id="1008807"/>
    <lineage>
        <taxon>Eukaryota</taxon>
        <taxon>Discoba</taxon>
        <taxon>Heterolobosea</taxon>
        <taxon>Tetramitia</taxon>
        <taxon>Eutetramitia</taxon>
        <taxon>Acrasidae</taxon>
        <taxon>Acrasis</taxon>
    </lineage>
</organism>
<keyword evidence="3" id="KW-1185">Reference proteome</keyword>
<name>A0AAW2YQP1_9EUKA</name>
<evidence type="ECO:0000313" key="2">
    <source>
        <dbReference type="EMBL" id="KAL0479394.1"/>
    </source>
</evidence>
<evidence type="ECO:0000256" key="1">
    <source>
        <dbReference type="SAM" id="MobiDB-lite"/>
    </source>
</evidence>
<sequence>MSQNIFKTSGTFSSLNSSSVFSNTLKKKPNPKISDIIQKNLEHSKKITTSSYQSQNELSSQSYSQSSQNDCFLKNTFILPDRATQTDTQTQRDFNNLQAHKVLIKERELISRIDAIDASIKSLQDVNTQNSNDIAALKETITTLSRTIEENSLNQEQVIISLFDNLKQFNASSAKELSHQLTNTFQQTRSLSNATLTSIEDLSSKFNEMDGQIKSSSHQLSSCLYKIQNMETTLKNVSLTVNSLDQESDLNASLSLNPTSLKSFIAEEKLRNQINQTLEKELTSCDDTNDLFSMDTFEDTYTHNQKKRGRSKKTQEEGNKNLVTKSIKKRKRF</sequence>
<accession>A0AAW2YQP1</accession>
<dbReference type="EMBL" id="JAOPGA020000552">
    <property type="protein sequence ID" value="KAL0479394.1"/>
    <property type="molecule type" value="Genomic_DNA"/>
</dbReference>
<gene>
    <name evidence="2" type="ORF">AKO1_007585</name>
</gene>
<reference evidence="2 3" key="1">
    <citation type="submission" date="2024-03" db="EMBL/GenBank/DDBJ databases">
        <title>The Acrasis kona genome and developmental transcriptomes reveal deep origins of eukaryotic multicellular pathways.</title>
        <authorList>
            <person name="Sheikh S."/>
            <person name="Fu C.-J."/>
            <person name="Brown M.W."/>
            <person name="Baldauf S.L."/>
        </authorList>
    </citation>
    <scope>NUCLEOTIDE SEQUENCE [LARGE SCALE GENOMIC DNA]</scope>
    <source>
        <strain evidence="2 3">ATCC MYA-3509</strain>
    </source>
</reference>
<dbReference type="Proteomes" id="UP001431209">
    <property type="component" value="Unassembled WGS sequence"/>
</dbReference>